<gene>
    <name evidence="1" type="ORF">GCM10009606_16670</name>
</gene>
<sequence length="136" mass="15137">MKALYGEANPPEASDVIEGRLIAIALRALRLGINVVVDFGLWARDERTALRQAAADVGATVAMRYLELDRAEQRRRLDRRQTEEPHTTWHVLRESQRLLLGFEAACVRRLPATGSPTVRNRVGGVGIPAPFVRPCV</sequence>
<name>A0ABN1UEC4_9ACTN</name>
<evidence type="ECO:0000313" key="1">
    <source>
        <dbReference type="EMBL" id="GAA1137370.1"/>
    </source>
</evidence>
<dbReference type="EMBL" id="BAAAJE010000006">
    <property type="protein sequence ID" value="GAA1137370.1"/>
    <property type="molecule type" value="Genomic_DNA"/>
</dbReference>
<comment type="caution">
    <text evidence="1">The sequence shown here is derived from an EMBL/GenBank/DDBJ whole genome shotgun (WGS) entry which is preliminary data.</text>
</comment>
<keyword evidence="2" id="KW-1185">Reference proteome</keyword>
<dbReference type="InterPro" id="IPR027417">
    <property type="entry name" value="P-loop_NTPase"/>
</dbReference>
<protein>
    <recommendedName>
        <fullName evidence="3">ATP-binding protein</fullName>
    </recommendedName>
</protein>
<evidence type="ECO:0008006" key="3">
    <source>
        <dbReference type="Google" id="ProtNLM"/>
    </source>
</evidence>
<evidence type="ECO:0000313" key="2">
    <source>
        <dbReference type="Proteomes" id="UP001499979"/>
    </source>
</evidence>
<organism evidence="1 2">
    <name type="scientific">Nocardioides aquiterrae</name>
    <dbReference type="NCBI Taxonomy" id="203799"/>
    <lineage>
        <taxon>Bacteria</taxon>
        <taxon>Bacillati</taxon>
        <taxon>Actinomycetota</taxon>
        <taxon>Actinomycetes</taxon>
        <taxon>Propionibacteriales</taxon>
        <taxon>Nocardioidaceae</taxon>
        <taxon>Nocardioides</taxon>
    </lineage>
</organism>
<dbReference type="Gene3D" id="3.40.50.300">
    <property type="entry name" value="P-loop containing nucleotide triphosphate hydrolases"/>
    <property type="match status" value="1"/>
</dbReference>
<reference evidence="1 2" key="1">
    <citation type="journal article" date="2019" name="Int. J. Syst. Evol. Microbiol.">
        <title>The Global Catalogue of Microorganisms (GCM) 10K type strain sequencing project: providing services to taxonomists for standard genome sequencing and annotation.</title>
        <authorList>
            <consortium name="The Broad Institute Genomics Platform"/>
            <consortium name="The Broad Institute Genome Sequencing Center for Infectious Disease"/>
            <person name="Wu L."/>
            <person name="Ma J."/>
        </authorList>
    </citation>
    <scope>NUCLEOTIDE SEQUENCE [LARGE SCALE GENOMIC DNA]</scope>
    <source>
        <strain evidence="1 2">JCM 11813</strain>
    </source>
</reference>
<dbReference type="Pfam" id="PF13671">
    <property type="entry name" value="AAA_33"/>
    <property type="match status" value="1"/>
</dbReference>
<proteinExistence type="predicted"/>
<dbReference type="RefSeq" id="WP_343907033.1">
    <property type="nucleotide sequence ID" value="NZ_BAAAJE010000006.1"/>
</dbReference>
<accession>A0ABN1UEC4</accession>
<dbReference type="Proteomes" id="UP001499979">
    <property type="component" value="Unassembled WGS sequence"/>
</dbReference>